<gene>
    <name evidence="2" type="ORF">GCM10022419_015370</name>
</gene>
<keyword evidence="3" id="KW-1185">Reference proteome</keyword>
<evidence type="ECO:0000313" key="2">
    <source>
        <dbReference type="EMBL" id="GAA3536504.1"/>
    </source>
</evidence>
<organism evidence="2 3">
    <name type="scientific">Nonomuraea rosea</name>
    <dbReference type="NCBI Taxonomy" id="638574"/>
    <lineage>
        <taxon>Bacteria</taxon>
        <taxon>Bacillati</taxon>
        <taxon>Actinomycetota</taxon>
        <taxon>Actinomycetes</taxon>
        <taxon>Streptosporangiales</taxon>
        <taxon>Streptosporangiaceae</taxon>
        <taxon>Nonomuraea</taxon>
    </lineage>
</organism>
<reference evidence="3" key="1">
    <citation type="journal article" date="2019" name="Int. J. Syst. Evol. Microbiol.">
        <title>The Global Catalogue of Microorganisms (GCM) 10K type strain sequencing project: providing services to taxonomists for standard genome sequencing and annotation.</title>
        <authorList>
            <consortium name="The Broad Institute Genomics Platform"/>
            <consortium name="The Broad Institute Genome Sequencing Center for Infectious Disease"/>
            <person name="Wu L."/>
            <person name="Ma J."/>
        </authorList>
    </citation>
    <scope>NUCLEOTIDE SEQUENCE [LARGE SCALE GENOMIC DNA]</scope>
    <source>
        <strain evidence="3">JCM 17326</strain>
    </source>
</reference>
<evidence type="ECO:0000313" key="3">
    <source>
        <dbReference type="Proteomes" id="UP001500630"/>
    </source>
</evidence>
<comment type="caution">
    <text evidence="2">The sequence shown here is derived from an EMBL/GenBank/DDBJ whole genome shotgun (WGS) entry which is preliminary data.</text>
</comment>
<name>A0ABP6VKC2_9ACTN</name>
<dbReference type="Proteomes" id="UP001500630">
    <property type="component" value="Unassembled WGS sequence"/>
</dbReference>
<evidence type="ECO:0000256" key="1">
    <source>
        <dbReference type="SAM" id="MobiDB-lite"/>
    </source>
</evidence>
<dbReference type="EMBL" id="BAABDQ010000003">
    <property type="protein sequence ID" value="GAA3536504.1"/>
    <property type="molecule type" value="Genomic_DNA"/>
</dbReference>
<accession>A0ABP6VKC2</accession>
<proteinExistence type="predicted"/>
<protein>
    <submittedName>
        <fullName evidence="2">Uncharacterized protein</fullName>
    </submittedName>
</protein>
<sequence length="79" mass="8907">MSSLTGGRQHLPTHRTAVTPACPCTCGHGRYRFVRLGSMLCVKDFLPEQTADDTDEGWGDWRSEDPDAFYLENKPPHWG</sequence>
<feature type="region of interest" description="Disordered" evidence="1">
    <location>
        <begin position="50"/>
        <end position="79"/>
    </location>
</feature>